<keyword evidence="2" id="KW-1185">Reference proteome</keyword>
<dbReference type="InParanoid" id="N1JDE4"/>
<comment type="caution">
    <text evidence="1">The sequence shown here is derived from an EMBL/GenBank/DDBJ whole genome shotgun (WGS) entry which is preliminary data.</text>
</comment>
<dbReference type="AlphaFoldDB" id="N1JDE4"/>
<evidence type="ECO:0000313" key="2">
    <source>
        <dbReference type="Proteomes" id="UP000015441"/>
    </source>
</evidence>
<name>N1JDE4_BLUG1</name>
<proteinExistence type="predicted"/>
<gene>
    <name evidence="1" type="ORF">BGHDH14_bghG004904000001001</name>
</gene>
<evidence type="ECO:0000313" key="1">
    <source>
        <dbReference type="EMBL" id="CCU81258.1"/>
    </source>
</evidence>
<dbReference type="HOGENOM" id="CLU_1805854_0_0_1"/>
<accession>N1JDE4</accession>
<organism evidence="1 2">
    <name type="scientific">Blumeria graminis f. sp. hordei (strain DH14)</name>
    <name type="common">Barley powdery mildew</name>
    <name type="synonym">Oidium monilioides f. sp. hordei</name>
    <dbReference type="NCBI Taxonomy" id="546991"/>
    <lineage>
        <taxon>Eukaryota</taxon>
        <taxon>Fungi</taxon>
        <taxon>Dikarya</taxon>
        <taxon>Ascomycota</taxon>
        <taxon>Pezizomycotina</taxon>
        <taxon>Leotiomycetes</taxon>
        <taxon>Erysiphales</taxon>
        <taxon>Erysiphaceae</taxon>
        <taxon>Blumeria</taxon>
        <taxon>Blumeria hordei</taxon>
    </lineage>
</organism>
<dbReference type="EMBL" id="CAUH01004904">
    <property type="protein sequence ID" value="CCU81258.1"/>
    <property type="molecule type" value="Genomic_DNA"/>
</dbReference>
<reference evidence="1 2" key="1">
    <citation type="journal article" date="2010" name="Science">
        <title>Genome expansion and gene loss in powdery mildew fungi reveal tradeoffs in extreme parasitism.</title>
        <authorList>
            <person name="Spanu P.D."/>
            <person name="Abbott J.C."/>
            <person name="Amselem J."/>
            <person name="Burgis T.A."/>
            <person name="Soanes D.M."/>
            <person name="Stueber K."/>
            <person name="Ver Loren van Themaat E."/>
            <person name="Brown J.K.M."/>
            <person name="Butcher S.A."/>
            <person name="Gurr S.J."/>
            <person name="Lebrun M.-H."/>
            <person name="Ridout C.J."/>
            <person name="Schulze-Lefert P."/>
            <person name="Talbot N.J."/>
            <person name="Ahmadinejad N."/>
            <person name="Ametz C."/>
            <person name="Barton G.R."/>
            <person name="Benjdia M."/>
            <person name="Bidzinski P."/>
            <person name="Bindschedler L.V."/>
            <person name="Both M."/>
            <person name="Brewer M.T."/>
            <person name="Cadle-Davidson L."/>
            <person name="Cadle-Davidson M.M."/>
            <person name="Collemare J."/>
            <person name="Cramer R."/>
            <person name="Frenkel O."/>
            <person name="Godfrey D."/>
            <person name="Harriman J."/>
            <person name="Hoede C."/>
            <person name="King B.C."/>
            <person name="Klages S."/>
            <person name="Kleemann J."/>
            <person name="Knoll D."/>
            <person name="Koti P.S."/>
            <person name="Kreplak J."/>
            <person name="Lopez-Ruiz F.J."/>
            <person name="Lu X."/>
            <person name="Maekawa T."/>
            <person name="Mahanil S."/>
            <person name="Micali C."/>
            <person name="Milgroom M.G."/>
            <person name="Montana G."/>
            <person name="Noir S."/>
            <person name="O'Connell R.J."/>
            <person name="Oberhaensli S."/>
            <person name="Parlange F."/>
            <person name="Pedersen C."/>
            <person name="Quesneville H."/>
            <person name="Reinhardt R."/>
            <person name="Rott M."/>
            <person name="Sacristan S."/>
            <person name="Schmidt S.M."/>
            <person name="Schoen M."/>
            <person name="Skamnioti P."/>
            <person name="Sommer H."/>
            <person name="Stephens A."/>
            <person name="Takahara H."/>
            <person name="Thordal-Christensen H."/>
            <person name="Vigouroux M."/>
            <person name="Wessling R."/>
            <person name="Wicker T."/>
            <person name="Panstruga R."/>
        </authorList>
    </citation>
    <scope>NUCLEOTIDE SEQUENCE [LARGE SCALE GENOMIC DNA]</scope>
    <source>
        <strain evidence="1">DH14</strain>
    </source>
</reference>
<dbReference type="Proteomes" id="UP000015441">
    <property type="component" value="Unassembled WGS sequence"/>
</dbReference>
<protein>
    <submittedName>
        <fullName evidence="1">Putative effector protein</fullName>
    </submittedName>
</protein>
<sequence>MRLPRFPHSRLTGLSIPVPQACTSDAEKIKAGHHSYVTASLRSPLDVNSASKLKDKLGEPRLLSSASYNTRKSVWMPGQLCSSDGISNIERQRRRKTAMNQTLSWSEREGVTYDPDKSELLLFSGKCRNKDVSPEFHTNRLTI</sequence>